<dbReference type="Proteomes" id="UP000053611">
    <property type="component" value="Unassembled WGS sequence"/>
</dbReference>
<evidence type="ECO:0000313" key="3">
    <source>
        <dbReference type="Proteomes" id="UP000053611"/>
    </source>
</evidence>
<accession>A0A0J1B7D8</accession>
<feature type="compositionally biased region" description="Polar residues" evidence="1">
    <location>
        <begin position="35"/>
        <end position="45"/>
    </location>
</feature>
<dbReference type="AlphaFoldDB" id="A0A0J1B7D8"/>
<feature type="region of interest" description="Disordered" evidence="1">
    <location>
        <begin position="1"/>
        <end position="61"/>
    </location>
</feature>
<dbReference type="EMBL" id="KQ087193">
    <property type="protein sequence ID" value="KLT43639.1"/>
    <property type="molecule type" value="Genomic_DNA"/>
</dbReference>
<feature type="compositionally biased region" description="Basic and acidic residues" evidence="1">
    <location>
        <begin position="187"/>
        <end position="205"/>
    </location>
</feature>
<evidence type="ECO:0000256" key="1">
    <source>
        <dbReference type="SAM" id="MobiDB-lite"/>
    </source>
</evidence>
<keyword evidence="3" id="KW-1185">Reference proteome</keyword>
<dbReference type="RefSeq" id="XP_018280130.1">
    <property type="nucleotide sequence ID" value="XM_018427191.1"/>
</dbReference>
<protein>
    <submittedName>
        <fullName evidence="2">Uncharacterized protein</fullName>
    </submittedName>
</protein>
<proteinExistence type="predicted"/>
<feature type="region of interest" description="Disordered" evidence="1">
    <location>
        <begin position="154"/>
        <end position="226"/>
    </location>
</feature>
<dbReference type="GeneID" id="28987794"/>
<evidence type="ECO:0000313" key="2">
    <source>
        <dbReference type="EMBL" id="KLT43639.1"/>
    </source>
</evidence>
<organism evidence="2 3">
    <name type="scientific">Cutaneotrichosporon oleaginosum</name>
    <dbReference type="NCBI Taxonomy" id="879819"/>
    <lineage>
        <taxon>Eukaryota</taxon>
        <taxon>Fungi</taxon>
        <taxon>Dikarya</taxon>
        <taxon>Basidiomycota</taxon>
        <taxon>Agaricomycotina</taxon>
        <taxon>Tremellomycetes</taxon>
        <taxon>Trichosporonales</taxon>
        <taxon>Trichosporonaceae</taxon>
        <taxon>Cutaneotrichosporon</taxon>
    </lineage>
</organism>
<feature type="compositionally biased region" description="Polar residues" evidence="1">
    <location>
        <begin position="168"/>
        <end position="186"/>
    </location>
</feature>
<sequence>MAHCRHHSAPPLVRLSSPSTHSAPALLRRREPVQRQPTSVSQGTTRRSKPSSGPGGRQSWRVQGHACIPTPLILQSSFCPLPPATCQLPTAARPPELTHLVLPRGCRHHSTSLSKCCPPLAIIRHVLDRPTLSALMSVCRTTYQLASRPITRGRAPILPAGQPHLPFSSHNSRLGTSAAPSRTRCSTPRETKSDGGHSSSRRERTPGAQADHQPTTSDPRSVKRTA</sequence>
<name>A0A0J1B7D8_9TREE</name>
<reference evidence="2 3" key="1">
    <citation type="submission" date="2015-03" db="EMBL/GenBank/DDBJ databases">
        <title>Genomics and transcriptomics of the oil-accumulating basidiomycete yeast T. oleaginosus allow insights into substrate utilization and the diverse evolutionary trajectories of mating systems in fungi.</title>
        <authorList>
            <consortium name="DOE Joint Genome Institute"/>
            <person name="Kourist R."/>
            <person name="Kracht O."/>
            <person name="Bracharz F."/>
            <person name="Lipzen A."/>
            <person name="Nolan M."/>
            <person name="Ohm R."/>
            <person name="Grigoriev I."/>
            <person name="Sun S."/>
            <person name="Heitman J."/>
            <person name="Bruck T."/>
            <person name="Nowrousian M."/>
        </authorList>
    </citation>
    <scope>NUCLEOTIDE SEQUENCE [LARGE SCALE GENOMIC DNA]</scope>
    <source>
        <strain evidence="2 3">IBC0246</strain>
    </source>
</reference>
<gene>
    <name evidence="2" type="ORF">CC85DRAFT_45593</name>
</gene>